<name>A0A915BU11_PARUN</name>
<dbReference type="Pfam" id="PF07914">
    <property type="entry name" value="DUF1679"/>
    <property type="match status" value="1"/>
</dbReference>
<dbReference type="WBParaSite" id="PgR059_g004_t05">
    <property type="protein sequence ID" value="PgR059_g004_t05"/>
    <property type="gene ID" value="PgR059_g004"/>
</dbReference>
<dbReference type="PANTHER" id="PTHR23020">
    <property type="entry name" value="UNCHARACTERIZED NUCLEAR HORMONE RECEPTOR-RELATED"/>
    <property type="match status" value="1"/>
</dbReference>
<keyword evidence="2" id="KW-1185">Reference proteome</keyword>
<dbReference type="Proteomes" id="UP000887569">
    <property type="component" value="Unplaced"/>
</dbReference>
<protein>
    <submittedName>
        <fullName evidence="3 4">CHK kinase-like domain-containing protein</fullName>
    </submittedName>
</protein>
<feature type="domain" description="CHK kinase-like" evidence="1">
    <location>
        <begin position="183"/>
        <end position="368"/>
    </location>
</feature>
<evidence type="ECO:0000259" key="1">
    <source>
        <dbReference type="SMART" id="SM00587"/>
    </source>
</evidence>
<dbReference type="InterPro" id="IPR052961">
    <property type="entry name" value="Oxido-Kinase-like_Enzymes"/>
</dbReference>
<dbReference type="InterPro" id="IPR012877">
    <property type="entry name" value="Dhs-27"/>
</dbReference>
<evidence type="ECO:0000313" key="2">
    <source>
        <dbReference type="Proteomes" id="UP000887569"/>
    </source>
</evidence>
<dbReference type="WBParaSite" id="PgR059_g004_t06">
    <property type="protein sequence ID" value="PgR059_g004_t06"/>
    <property type="gene ID" value="PgR059_g004"/>
</dbReference>
<reference evidence="3 4" key="1">
    <citation type="submission" date="2022-11" db="UniProtKB">
        <authorList>
            <consortium name="WormBaseParasite"/>
        </authorList>
    </citation>
    <scope>IDENTIFICATION</scope>
</reference>
<dbReference type="InterPro" id="IPR011009">
    <property type="entry name" value="Kinase-like_dom_sf"/>
</dbReference>
<sequence length="455" mass="52392">MFPSTYIFSNEEMFINRPLISRLRRNNFQCRMNIGEMFVSPNLEMQHIEDTSFTFGWVVKALNETDHHWINISSGRKVKNILANNIANGKGFSSYIYKLTLEFNYGKPYYVVLKVPTMEVFLKEFEAKNFDANFANDSIEDAMALPHLRECDFYRNYNAQKEIPLPAIYATQDIIPGKQKGAILMQYLGDVACNVPTHESFTLKQLLNAARCFARLHAYSLTLPASAFENLSVMPSLLNTWVNLFKSIAPMTVAGDSRLKSDYNKLKHLHETTHFVEYICYNMNKNLKMKTVLVHGDAWNNNMFMERNPDGSPGSKIVAFIDWQTVHGGNIGEDLARVMSMSSADIRREAEKVALDVYYDTFVDELKRRNLENPHTKAQVIKAYRQAYVHQALLLLVGAKVLQGQGDNLSPYERGIWEARHESWLLRCRLALNDAVKIVEEDEPEWLNPNYEFPK</sequence>
<evidence type="ECO:0000313" key="4">
    <source>
        <dbReference type="WBParaSite" id="PgR059_g004_t06"/>
    </source>
</evidence>
<dbReference type="InterPro" id="IPR015897">
    <property type="entry name" value="CHK_kinase-like"/>
</dbReference>
<dbReference type="SMART" id="SM00587">
    <property type="entry name" value="CHK"/>
    <property type="match status" value="1"/>
</dbReference>
<accession>A0A915BU11</accession>
<dbReference type="AlphaFoldDB" id="A0A915BU11"/>
<proteinExistence type="predicted"/>
<evidence type="ECO:0000313" key="3">
    <source>
        <dbReference type="WBParaSite" id="PgR059_g004_t05"/>
    </source>
</evidence>
<dbReference type="SUPFAM" id="SSF56112">
    <property type="entry name" value="Protein kinase-like (PK-like)"/>
    <property type="match status" value="1"/>
</dbReference>
<organism evidence="2 4">
    <name type="scientific">Parascaris univalens</name>
    <name type="common">Nematode worm</name>
    <dbReference type="NCBI Taxonomy" id="6257"/>
    <lineage>
        <taxon>Eukaryota</taxon>
        <taxon>Metazoa</taxon>
        <taxon>Ecdysozoa</taxon>
        <taxon>Nematoda</taxon>
        <taxon>Chromadorea</taxon>
        <taxon>Rhabditida</taxon>
        <taxon>Spirurina</taxon>
        <taxon>Ascaridomorpha</taxon>
        <taxon>Ascaridoidea</taxon>
        <taxon>Ascarididae</taxon>
        <taxon>Parascaris</taxon>
    </lineage>
</organism>
<dbReference type="PANTHER" id="PTHR23020:SF41">
    <property type="entry name" value="AMINOGLYCOSIDE PHOSPHOTRANSFERASE DOMAIN-CONTAINING PROTEIN"/>
    <property type="match status" value="1"/>
</dbReference>
<dbReference type="Gene3D" id="3.90.1200.10">
    <property type="match status" value="1"/>
</dbReference>